<keyword evidence="4 11" id="KW-0805">Transcription regulation</keyword>
<sequence length="116" mass="13623">MEVVELSEESAVNTQFTVADLEIEILPIIYEIIRSVEKDPHDTSQKAKESQDTSQKILELQKKLDSARAQIKRLPGIEYSKEEQLQKLEILRKQLRLKRELLHKYRNMCTFDVPKV</sequence>
<feature type="coiled-coil region" evidence="12">
    <location>
        <begin position="50"/>
        <end position="108"/>
    </location>
</feature>
<dbReference type="AlphaFoldDB" id="A0AAJ6YXH1"/>
<evidence type="ECO:0000256" key="10">
    <source>
        <dbReference type="ARBA" id="ARBA00031260"/>
    </source>
</evidence>
<evidence type="ECO:0000256" key="9">
    <source>
        <dbReference type="ARBA" id="ARBA00025687"/>
    </source>
</evidence>
<name>A0AAJ6YXH1_9HYME</name>
<dbReference type="KEGG" id="csol:105368750"/>
<evidence type="ECO:0000256" key="2">
    <source>
        <dbReference type="ARBA" id="ARBA00008089"/>
    </source>
</evidence>
<dbReference type="SUPFAM" id="SSF140718">
    <property type="entry name" value="Mediator hinge subcomplex-like"/>
    <property type="match status" value="1"/>
</dbReference>
<evidence type="ECO:0000313" key="13">
    <source>
        <dbReference type="Proteomes" id="UP000695007"/>
    </source>
</evidence>
<gene>
    <name evidence="14" type="primary">LOC105368750</name>
    <name evidence="11" type="synonym">MED9</name>
</gene>
<dbReference type="InterPro" id="IPR011425">
    <property type="entry name" value="Med9"/>
</dbReference>
<proteinExistence type="inferred from homology"/>
<dbReference type="GeneID" id="105368750"/>
<dbReference type="GO" id="GO:0003712">
    <property type="term" value="F:transcription coregulator activity"/>
    <property type="evidence" value="ECO:0007669"/>
    <property type="project" value="InterPro"/>
</dbReference>
<keyword evidence="13" id="KW-1185">Reference proteome</keyword>
<keyword evidence="6 11" id="KW-0010">Activator</keyword>
<dbReference type="CTD" id="55090"/>
<organism evidence="13 14">
    <name type="scientific">Ceratosolen solmsi marchali</name>
    <dbReference type="NCBI Taxonomy" id="326594"/>
    <lineage>
        <taxon>Eukaryota</taxon>
        <taxon>Metazoa</taxon>
        <taxon>Ecdysozoa</taxon>
        <taxon>Arthropoda</taxon>
        <taxon>Hexapoda</taxon>
        <taxon>Insecta</taxon>
        <taxon>Pterygota</taxon>
        <taxon>Neoptera</taxon>
        <taxon>Endopterygota</taxon>
        <taxon>Hymenoptera</taxon>
        <taxon>Apocrita</taxon>
        <taxon>Proctotrupomorpha</taxon>
        <taxon>Chalcidoidea</taxon>
        <taxon>Agaonidae</taxon>
        <taxon>Agaoninae</taxon>
        <taxon>Ceratosolen</taxon>
    </lineage>
</organism>
<protein>
    <recommendedName>
        <fullName evidence="3 11">Mediator of RNA polymerase II transcription subunit 9</fullName>
    </recommendedName>
    <alternativeName>
        <fullName evidence="10 11">Mediator complex subunit 9</fullName>
    </alternativeName>
</protein>
<evidence type="ECO:0000256" key="12">
    <source>
        <dbReference type="SAM" id="Coils"/>
    </source>
</evidence>
<keyword evidence="7 11" id="KW-0804">Transcription</keyword>
<evidence type="ECO:0000256" key="8">
    <source>
        <dbReference type="ARBA" id="ARBA00023242"/>
    </source>
</evidence>
<dbReference type="GO" id="GO:0016592">
    <property type="term" value="C:mediator complex"/>
    <property type="evidence" value="ECO:0007669"/>
    <property type="project" value="InterPro"/>
</dbReference>
<keyword evidence="8 11" id="KW-0539">Nucleus</keyword>
<dbReference type="Pfam" id="PF07544">
    <property type="entry name" value="Med9"/>
    <property type="match status" value="1"/>
</dbReference>
<comment type="similarity">
    <text evidence="2 11">Belongs to the Mediator complex subunit 9 family.</text>
</comment>
<evidence type="ECO:0000256" key="5">
    <source>
        <dbReference type="ARBA" id="ARBA00023054"/>
    </source>
</evidence>
<evidence type="ECO:0000256" key="3">
    <source>
        <dbReference type="ARBA" id="ARBA00020636"/>
    </source>
</evidence>
<dbReference type="Proteomes" id="UP000695007">
    <property type="component" value="Unplaced"/>
</dbReference>
<evidence type="ECO:0000256" key="6">
    <source>
        <dbReference type="ARBA" id="ARBA00023159"/>
    </source>
</evidence>
<evidence type="ECO:0000256" key="7">
    <source>
        <dbReference type="ARBA" id="ARBA00023163"/>
    </source>
</evidence>
<dbReference type="InterPro" id="IPR039242">
    <property type="entry name" value="MED9_metazoa"/>
</dbReference>
<evidence type="ECO:0000256" key="4">
    <source>
        <dbReference type="ARBA" id="ARBA00023015"/>
    </source>
</evidence>
<dbReference type="InterPro" id="IPR037212">
    <property type="entry name" value="Med7/Med21-like"/>
</dbReference>
<accession>A0AAJ6YXH1</accession>
<reference evidence="14" key="1">
    <citation type="submission" date="2025-08" db="UniProtKB">
        <authorList>
            <consortium name="RefSeq"/>
        </authorList>
    </citation>
    <scope>IDENTIFICATION</scope>
</reference>
<dbReference type="RefSeq" id="XP_011506150.1">
    <property type="nucleotide sequence ID" value="XM_011507848.1"/>
</dbReference>
<comment type="subcellular location">
    <subcellularLocation>
        <location evidence="1 11">Nucleus</location>
    </subcellularLocation>
</comment>
<dbReference type="PANTHER" id="PTHR20844:SF0">
    <property type="entry name" value="MEDIATOR OF RNA POLYMERASE II TRANSCRIPTION SUBUNIT 9"/>
    <property type="match status" value="1"/>
</dbReference>
<dbReference type="GO" id="GO:0006357">
    <property type="term" value="P:regulation of transcription by RNA polymerase II"/>
    <property type="evidence" value="ECO:0007669"/>
    <property type="project" value="InterPro"/>
</dbReference>
<comment type="function">
    <text evidence="9 11">Component of the Mediator complex, a coactivator involved in the regulated transcription of nearly all RNA polymerase II-dependent genes. Mediator functions as a bridge to convey information from gene-specific regulatory proteins to the basal RNA polymerase II transcription machinery. Mediator is recruited to promoters by direct interactions with regulatory proteins and serves as a scaffold for the assembly of a functional preinitiation complex with RNA polymerase II and the general transcription factors.</text>
</comment>
<evidence type="ECO:0000313" key="14">
    <source>
        <dbReference type="RefSeq" id="XP_011506150.1"/>
    </source>
</evidence>
<evidence type="ECO:0000256" key="11">
    <source>
        <dbReference type="RuleBase" id="RU364145"/>
    </source>
</evidence>
<keyword evidence="5 12" id="KW-0175">Coiled coil</keyword>
<comment type="subunit">
    <text evidence="11">Component of the Mediator complex.</text>
</comment>
<dbReference type="PANTHER" id="PTHR20844">
    <property type="entry name" value="MEDIATOR OF RNA POLYMERASE II TRANSCRIPTION, SUBUNIT 9"/>
    <property type="match status" value="1"/>
</dbReference>
<evidence type="ECO:0000256" key="1">
    <source>
        <dbReference type="ARBA" id="ARBA00004123"/>
    </source>
</evidence>